<dbReference type="EMBL" id="CP073355">
    <property type="protein sequence ID" value="URA09827.1"/>
    <property type="molecule type" value="Genomic_DNA"/>
</dbReference>
<keyword evidence="8 9" id="KW-0012">Acyltransferase</keyword>
<feature type="transmembrane region" description="Helical" evidence="9">
    <location>
        <begin position="496"/>
        <end position="516"/>
    </location>
</feature>
<dbReference type="HAMAP" id="MF_01148">
    <property type="entry name" value="Lnt"/>
    <property type="match status" value="1"/>
</dbReference>
<reference evidence="11" key="2">
    <citation type="submission" date="2022-06" db="EMBL/GenBank/DDBJ databases">
        <title>Thermospira aquatica gen. nov., sp. nov.</title>
        <authorList>
            <person name="Ben Ali Gam Z."/>
            <person name="Labat M."/>
        </authorList>
    </citation>
    <scope>NUCLEOTIDE SEQUENCE</scope>
    <source>
        <strain evidence="11">F1F22</strain>
    </source>
</reference>
<dbReference type="GO" id="GO:0016410">
    <property type="term" value="F:N-acyltransferase activity"/>
    <property type="evidence" value="ECO:0007669"/>
    <property type="project" value="UniProtKB-UniRule"/>
</dbReference>
<dbReference type="Pfam" id="PF20154">
    <property type="entry name" value="LNT_N"/>
    <property type="match status" value="1"/>
</dbReference>
<feature type="transmembrane region" description="Helical" evidence="9">
    <location>
        <begin position="189"/>
        <end position="210"/>
    </location>
</feature>
<comment type="pathway">
    <text evidence="9">Protein modification; lipoprotein biosynthesis (N-acyl transfer).</text>
</comment>
<keyword evidence="5 9" id="KW-0812">Transmembrane</keyword>
<feature type="domain" description="CN hydrolase" evidence="10">
    <location>
        <begin position="227"/>
        <end position="483"/>
    </location>
</feature>
<comment type="function">
    <text evidence="9">Catalyzes the phospholipid dependent N-acylation of the N-terminal cysteine of apolipoprotein, the last step in lipoprotein maturation.</text>
</comment>
<evidence type="ECO:0000256" key="1">
    <source>
        <dbReference type="ARBA" id="ARBA00004651"/>
    </source>
</evidence>
<dbReference type="GO" id="GO:0042158">
    <property type="term" value="P:lipoprotein biosynthetic process"/>
    <property type="evidence" value="ECO:0007669"/>
    <property type="project" value="UniProtKB-UniRule"/>
</dbReference>
<evidence type="ECO:0000313" key="12">
    <source>
        <dbReference type="Proteomes" id="UP001056539"/>
    </source>
</evidence>
<dbReference type="RefSeq" id="WP_271434961.1">
    <property type="nucleotide sequence ID" value="NZ_CP073355.1"/>
</dbReference>
<dbReference type="KEGG" id="taqu:KDW03_10125"/>
<feature type="transmembrane region" description="Helical" evidence="9">
    <location>
        <begin position="29"/>
        <end position="45"/>
    </location>
</feature>
<comment type="similarity">
    <text evidence="2 9">Belongs to the CN hydrolase family. Apolipoprotein N-acyltransferase subfamily.</text>
</comment>
<evidence type="ECO:0000256" key="2">
    <source>
        <dbReference type="ARBA" id="ARBA00010065"/>
    </source>
</evidence>
<evidence type="ECO:0000313" key="11">
    <source>
        <dbReference type="EMBL" id="URA09827.1"/>
    </source>
</evidence>
<evidence type="ECO:0000259" key="10">
    <source>
        <dbReference type="PROSITE" id="PS50263"/>
    </source>
</evidence>
<comment type="catalytic activity">
    <reaction evidence="9">
        <text>N-terminal S-1,2-diacyl-sn-glyceryl-L-cysteinyl-[lipoprotein] + a glycerophospholipid = N-acyl-S-1,2-diacyl-sn-glyceryl-L-cysteinyl-[lipoprotein] + a 2-acyl-sn-glycero-3-phospholipid + H(+)</text>
        <dbReference type="Rhea" id="RHEA:48228"/>
        <dbReference type="Rhea" id="RHEA-COMP:14681"/>
        <dbReference type="Rhea" id="RHEA-COMP:14684"/>
        <dbReference type="ChEBI" id="CHEBI:15378"/>
        <dbReference type="ChEBI" id="CHEBI:136912"/>
        <dbReference type="ChEBI" id="CHEBI:140656"/>
        <dbReference type="ChEBI" id="CHEBI:140657"/>
        <dbReference type="ChEBI" id="CHEBI:140660"/>
        <dbReference type="EC" id="2.3.1.269"/>
    </reaction>
</comment>
<protein>
    <recommendedName>
        <fullName evidence="9">Apolipoprotein N-acyltransferase</fullName>
        <shortName evidence="9">ALP N-acyltransferase</shortName>
        <ecNumber evidence="9">2.3.1.269</ecNumber>
    </recommendedName>
</protein>
<comment type="subcellular location">
    <subcellularLocation>
        <location evidence="1 9">Cell membrane</location>
        <topology evidence="1 9">Multi-pass membrane protein</topology>
    </subcellularLocation>
</comment>
<dbReference type="InterPro" id="IPR003010">
    <property type="entry name" value="C-N_Hydrolase"/>
</dbReference>
<sequence>MSRQMRLFSHLVWLGWSVAFTLCFPPFHLGYIAWVVFVPVLVLLYTHFRAQLVVAFWYSLLFFVLSLFWLSGFWAPAIVVVPFFYACILAVAFYLIGWMGHRYPRWRWLSTPVIWVGFELFRSVGFHGFPWNLLGHTQWHIPILVQTADLWGVYGLSFVIMLVNALLTEWVVYIKENGEIFSFFLEKRFFSGLLVSIFVVVLGYGSIQLARYDRYAKMLPSEKIGMIQPNIGSRDPWWENLYDYIGLMWRLNAEAALQKPDMIIWSETMIRHYLWYYLETKPTNVWYNQINLRVLNWPYEMSVPMLITSPTWENGKDFNSADLIDPEMPDYHGRNSKIHLAPFGEWMRGYDRIPFVKKIMEAEGAGFFAPSEERSLLRSRKGLFRVLICFEDVFGFLARFFVKMGAQFFVNTTNDGWAYQLGLNPAHWQHFAASLLTAVSVRRPIARAANTGVTGIIHINGRWEGNIGDYEAGYYVGRVEIPPASLQTSYVKVGYLFPYFVFFVMIVMLGGGLWYARR</sequence>
<dbReference type="InterPro" id="IPR004563">
    <property type="entry name" value="Apolipo_AcylTrfase"/>
</dbReference>
<dbReference type="PANTHER" id="PTHR38686">
    <property type="entry name" value="APOLIPOPROTEIN N-ACYLTRANSFERASE"/>
    <property type="match status" value="1"/>
</dbReference>
<proteinExistence type="inferred from homology"/>
<feature type="transmembrane region" description="Helical" evidence="9">
    <location>
        <begin position="52"/>
        <end position="71"/>
    </location>
</feature>
<dbReference type="InterPro" id="IPR045378">
    <property type="entry name" value="LNT_N"/>
</dbReference>
<evidence type="ECO:0000256" key="5">
    <source>
        <dbReference type="ARBA" id="ARBA00022692"/>
    </source>
</evidence>
<dbReference type="EC" id="2.3.1.269" evidence="9"/>
<accession>A0AAX3BBY6</accession>
<evidence type="ECO:0000256" key="4">
    <source>
        <dbReference type="ARBA" id="ARBA00022679"/>
    </source>
</evidence>
<dbReference type="AlphaFoldDB" id="A0AAX3BBY6"/>
<feature type="transmembrane region" description="Helical" evidence="9">
    <location>
        <begin position="77"/>
        <end position="97"/>
    </location>
</feature>
<dbReference type="SUPFAM" id="SSF56317">
    <property type="entry name" value="Carbon-nitrogen hydrolase"/>
    <property type="match status" value="1"/>
</dbReference>
<dbReference type="Proteomes" id="UP001056539">
    <property type="component" value="Chromosome"/>
</dbReference>
<keyword evidence="6 9" id="KW-1133">Transmembrane helix</keyword>
<evidence type="ECO:0000256" key="6">
    <source>
        <dbReference type="ARBA" id="ARBA00022989"/>
    </source>
</evidence>
<evidence type="ECO:0000256" key="7">
    <source>
        <dbReference type="ARBA" id="ARBA00023136"/>
    </source>
</evidence>
<dbReference type="PROSITE" id="PS50263">
    <property type="entry name" value="CN_HYDROLASE"/>
    <property type="match status" value="1"/>
</dbReference>
<dbReference type="Pfam" id="PF00795">
    <property type="entry name" value="CN_hydrolase"/>
    <property type="match status" value="1"/>
</dbReference>
<dbReference type="CDD" id="cd07571">
    <property type="entry name" value="ALP_N-acyl_transferase"/>
    <property type="match status" value="1"/>
</dbReference>
<feature type="transmembrane region" description="Helical" evidence="9">
    <location>
        <begin position="151"/>
        <end position="174"/>
    </location>
</feature>
<evidence type="ECO:0000256" key="3">
    <source>
        <dbReference type="ARBA" id="ARBA00022475"/>
    </source>
</evidence>
<name>A0AAX3BBY6_9SPIR</name>
<dbReference type="InterPro" id="IPR036526">
    <property type="entry name" value="C-N_Hydrolase_sf"/>
</dbReference>
<dbReference type="GO" id="GO:0005886">
    <property type="term" value="C:plasma membrane"/>
    <property type="evidence" value="ECO:0007669"/>
    <property type="project" value="UniProtKB-SubCell"/>
</dbReference>
<keyword evidence="4 9" id="KW-0808">Transferase</keyword>
<organism evidence="11 12">
    <name type="scientific">Thermospira aquatica</name>
    <dbReference type="NCBI Taxonomy" id="2828656"/>
    <lineage>
        <taxon>Bacteria</taxon>
        <taxon>Pseudomonadati</taxon>
        <taxon>Spirochaetota</taxon>
        <taxon>Spirochaetia</taxon>
        <taxon>Brevinematales</taxon>
        <taxon>Thermospiraceae</taxon>
        <taxon>Thermospira</taxon>
    </lineage>
</organism>
<evidence type="ECO:0000256" key="9">
    <source>
        <dbReference type="HAMAP-Rule" id="MF_01148"/>
    </source>
</evidence>
<dbReference type="NCBIfam" id="TIGR00546">
    <property type="entry name" value="lnt"/>
    <property type="match status" value="1"/>
</dbReference>
<reference evidence="11" key="1">
    <citation type="submission" date="2021-04" db="EMBL/GenBank/DDBJ databases">
        <authorList>
            <person name="Postec A."/>
        </authorList>
    </citation>
    <scope>NUCLEOTIDE SEQUENCE</scope>
    <source>
        <strain evidence="11">F1F22</strain>
    </source>
</reference>
<gene>
    <name evidence="9 11" type="primary">lnt</name>
    <name evidence="11" type="ORF">KDW03_10125</name>
</gene>
<feature type="transmembrane region" description="Helical" evidence="9">
    <location>
        <begin position="383"/>
        <end position="402"/>
    </location>
</feature>
<evidence type="ECO:0000256" key="8">
    <source>
        <dbReference type="ARBA" id="ARBA00023315"/>
    </source>
</evidence>
<keyword evidence="3 9" id="KW-1003">Cell membrane</keyword>
<dbReference type="PANTHER" id="PTHR38686:SF1">
    <property type="entry name" value="APOLIPOPROTEIN N-ACYLTRANSFERASE"/>
    <property type="match status" value="1"/>
</dbReference>
<keyword evidence="12" id="KW-1185">Reference proteome</keyword>
<keyword evidence="7 9" id="KW-0472">Membrane</keyword>
<dbReference type="Gene3D" id="3.60.110.10">
    <property type="entry name" value="Carbon-nitrogen hydrolase"/>
    <property type="match status" value="1"/>
</dbReference>